<dbReference type="GO" id="GO:0071978">
    <property type="term" value="P:bacterial-type flagellum-dependent swarming motility"/>
    <property type="evidence" value="ECO:0007669"/>
    <property type="project" value="TreeGrafter"/>
</dbReference>
<protein>
    <recommendedName>
        <fullName evidence="4">Flagellar motor switch protein FliM</fullName>
    </recommendedName>
</protein>
<evidence type="ECO:0000259" key="11">
    <source>
        <dbReference type="Pfam" id="PF01052"/>
    </source>
</evidence>
<keyword evidence="6" id="KW-0145">Chemotaxis</keyword>
<evidence type="ECO:0000256" key="7">
    <source>
        <dbReference type="ARBA" id="ARBA00022779"/>
    </source>
</evidence>
<keyword evidence="12" id="KW-0969">Cilium</keyword>
<evidence type="ECO:0000256" key="9">
    <source>
        <dbReference type="ARBA" id="ARBA00023143"/>
    </source>
</evidence>
<comment type="function">
    <text evidence="10">FliM is one of three proteins (FliG, FliN, FliM) that forms the rotor-mounted switch complex (C ring), located at the base of the basal body. This complex interacts with the CheY and CheZ chemotaxis proteins, in addition to contacting components of the motor that determine the direction of flagellar rotation.</text>
</comment>
<evidence type="ECO:0000256" key="3">
    <source>
        <dbReference type="ARBA" id="ARBA00011049"/>
    </source>
</evidence>
<dbReference type="InterPro" id="IPR036429">
    <property type="entry name" value="SpoA-like_sf"/>
</dbReference>
<evidence type="ECO:0000256" key="6">
    <source>
        <dbReference type="ARBA" id="ARBA00022500"/>
    </source>
</evidence>
<evidence type="ECO:0000256" key="10">
    <source>
        <dbReference type="ARBA" id="ARBA00025044"/>
    </source>
</evidence>
<keyword evidence="12" id="KW-0966">Cell projection</keyword>
<reference evidence="13" key="1">
    <citation type="submission" date="2016-08" db="EMBL/GenBank/DDBJ databases">
        <authorList>
            <person name="Varghese N."/>
            <person name="Submissions Spin"/>
        </authorList>
    </citation>
    <scope>NUCLEOTIDE SEQUENCE [LARGE SCALE GENOMIC DNA]</scope>
    <source>
        <strain evidence="13">HAMBI 2971</strain>
    </source>
</reference>
<dbReference type="PANTHER" id="PTHR30034:SF6">
    <property type="entry name" value="YOP PROTEINS TRANSLOCATION PROTEIN Q"/>
    <property type="match status" value="1"/>
</dbReference>
<dbReference type="Pfam" id="PF01052">
    <property type="entry name" value="FliMN_C"/>
    <property type="match status" value="1"/>
</dbReference>
<evidence type="ECO:0000313" key="12">
    <source>
        <dbReference type="EMBL" id="SCB07034.1"/>
    </source>
</evidence>
<accession>A0A1C3TUV8</accession>
<dbReference type="OrthoDB" id="8273530at2"/>
<dbReference type="InterPro" id="IPR028976">
    <property type="entry name" value="CheC-like_sf"/>
</dbReference>
<dbReference type="Gene3D" id="2.30.330.10">
    <property type="entry name" value="SpoA-like"/>
    <property type="match status" value="1"/>
</dbReference>
<gene>
    <name evidence="12" type="ORF">GA0061102_100117</name>
</gene>
<dbReference type="PANTHER" id="PTHR30034">
    <property type="entry name" value="FLAGELLAR MOTOR SWITCH PROTEIN FLIM"/>
    <property type="match status" value="1"/>
</dbReference>
<keyword evidence="7" id="KW-0283">Flagellar rotation</keyword>
<dbReference type="SUPFAM" id="SSF101801">
    <property type="entry name" value="Surface presentation of antigens (SPOA)"/>
    <property type="match status" value="1"/>
</dbReference>
<keyword evidence="12" id="KW-0282">Flagellum</keyword>
<evidence type="ECO:0000256" key="4">
    <source>
        <dbReference type="ARBA" id="ARBA00021898"/>
    </source>
</evidence>
<dbReference type="RefSeq" id="WP_092842881.1">
    <property type="nucleotide sequence ID" value="NZ_FMAH01000001.1"/>
</dbReference>
<dbReference type="EMBL" id="FMAH01000001">
    <property type="protein sequence ID" value="SCB07034.1"/>
    <property type="molecule type" value="Genomic_DNA"/>
</dbReference>
<evidence type="ECO:0000256" key="5">
    <source>
        <dbReference type="ARBA" id="ARBA00022475"/>
    </source>
</evidence>
<dbReference type="GO" id="GO:0009425">
    <property type="term" value="C:bacterial-type flagellum basal body"/>
    <property type="evidence" value="ECO:0007669"/>
    <property type="project" value="UniProtKB-SubCell"/>
</dbReference>
<evidence type="ECO:0000256" key="8">
    <source>
        <dbReference type="ARBA" id="ARBA00023136"/>
    </source>
</evidence>
<organism evidence="12 13">
    <name type="scientific">Rhizobium miluonense</name>
    <dbReference type="NCBI Taxonomy" id="411945"/>
    <lineage>
        <taxon>Bacteria</taxon>
        <taxon>Pseudomonadati</taxon>
        <taxon>Pseudomonadota</taxon>
        <taxon>Alphaproteobacteria</taxon>
        <taxon>Hyphomicrobiales</taxon>
        <taxon>Rhizobiaceae</taxon>
        <taxon>Rhizobium/Agrobacterium group</taxon>
        <taxon>Rhizobium</taxon>
    </lineage>
</organism>
<evidence type="ECO:0000313" key="13">
    <source>
        <dbReference type="Proteomes" id="UP000199435"/>
    </source>
</evidence>
<dbReference type="GO" id="GO:0005886">
    <property type="term" value="C:plasma membrane"/>
    <property type="evidence" value="ECO:0007669"/>
    <property type="project" value="UniProtKB-SubCell"/>
</dbReference>
<keyword evidence="13" id="KW-1185">Reference proteome</keyword>
<dbReference type="InterPro" id="IPR001543">
    <property type="entry name" value="FliN-like_C"/>
</dbReference>
<dbReference type="GO" id="GO:0050918">
    <property type="term" value="P:positive chemotaxis"/>
    <property type="evidence" value="ECO:0007669"/>
    <property type="project" value="TreeGrafter"/>
</dbReference>
<dbReference type="Gene3D" id="3.40.1550.10">
    <property type="entry name" value="CheC-like"/>
    <property type="match status" value="1"/>
</dbReference>
<evidence type="ECO:0000256" key="1">
    <source>
        <dbReference type="ARBA" id="ARBA00004117"/>
    </source>
</evidence>
<comment type="subcellular location">
    <subcellularLocation>
        <location evidence="1">Bacterial flagellum basal body</location>
    </subcellularLocation>
    <subcellularLocation>
        <location evidence="2">Cell membrane</location>
        <topology evidence="2">Peripheral membrane protein</topology>
    </subcellularLocation>
</comment>
<name>A0A1C3TUV8_9HYPH</name>
<comment type="similarity">
    <text evidence="3">Belongs to the FliM family.</text>
</comment>
<dbReference type="STRING" id="411945.GA0061102_100117"/>
<evidence type="ECO:0000256" key="2">
    <source>
        <dbReference type="ARBA" id="ARBA00004202"/>
    </source>
</evidence>
<keyword evidence="5" id="KW-1003">Cell membrane</keyword>
<keyword evidence="8" id="KW-0472">Membrane</keyword>
<proteinExistence type="inferred from homology"/>
<dbReference type="AlphaFoldDB" id="A0A1C3TUV8"/>
<feature type="domain" description="Flagellar motor switch protein FliN-like C-terminal" evidence="11">
    <location>
        <begin position="231"/>
        <end position="302"/>
    </location>
</feature>
<dbReference type="Proteomes" id="UP000199435">
    <property type="component" value="Unassembled WGS sequence"/>
</dbReference>
<sequence>MSQQSAHKAQAMDRTLFAKLTGNLGDQATISKLGTSFAQVYAEFLPDIIKSETGLEISIAYAGCQSGLMNDLIAGLGGNHAMVNGSLRNWAPKFALGCGTSFIMTLMEHMLGARPEDMEVAVARPLSVIELDLSVMVFDKIANVLRSAVNASGGFEPYLDPPRNVEDLPTAIGEENDDFAAAITMMISLGKCVSQIVIIVPQRDLLRTVVSAPRAKNPTAASQAWSEQLSEQVRRSQVTLEARIRLQSLTLDTISKLEVGDVIPFMDNTGDVRVEVSANSKDLYICEFGRSGENYTVRVKDNVNSDDELLRHLMN</sequence>
<keyword evidence="9" id="KW-0975">Bacterial flagellum</keyword>